<name>A0A5R9GZ85_9PROT</name>
<evidence type="ECO:0000259" key="6">
    <source>
        <dbReference type="Pfam" id="PF04932"/>
    </source>
</evidence>
<dbReference type="GO" id="GO:0016874">
    <property type="term" value="F:ligase activity"/>
    <property type="evidence" value="ECO:0007669"/>
    <property type="project" value="UniProtKB-KW"/>
</dbReference>
<comment type="caution">
    <text evidence="7">The sequence shown here is derived from an EMBL/GenBank/DDBJ whole genome shotgun (WGS) entry which is preliminary data.</text>
</comment>
<feature type="transmembrane region" description="Helical" evidence="5">
    <location>
        <begin position="210"/>
        <end position="227"/>
    </location>
</feature>
<evidence type="ECO:0000256" key="4">
    <source>
        <dbReference type="ARBA" id="ARBA00023136"/>
    </source>
</evidence>
<dbReference type="EMBL" id="VBRY01000001">
    <property type="protein sequence ID" value="TLS69052.1"/>
    <property type="molecule type" value="Genomic_DNA"/>
</dbReference>
<dbReference type="InterPro" id="IPR007016">
    <property type="entry name" value="O-antigen_ligase-rel_domated"/>
</dbReference>
<dbReference type="Pfam" id="PF04932">
    <property type="entry name" value="Wzy_C"/>
    <property type="match status" value="1"/>
</dbReference>
<protein>
    <submittedName>
        <fullName evidence="7">O-antigen ligase family protein</fullName>
    </submittedName>
</protein>
<keyword evidence="7" id="KW-0436">Ligase</keyword>
<sequence length="418" mass="45887">MPWPELMPGWRGLPAVALLMFCLAALCFPFSVAATNVGLALMLAAGLFSGLWWQGVVSFCHHYRLLFMALFVYLLLVPLGLMWSIDPHWGGRILGRHWFWLTLPVMLVLLTDTKARRLLLATLSLGLTLNLVYCVLQMVGIVDLGGVVAGSTAGNATGRIGHTSFGFIYGIWAAWLLHLGMQKNGWLRSSCWLLAMWALFMVFMAQGKSGYLVAFVAIALVAAKWLRETGNRRVLFGLLALFLLLSIFMATGPGQERLVGTWQALTGTAPQAMDYEEQIAVSSATARLAWWKISYQIWLQYPVLGVGTGGFPQAVLKWQASHGAAVMHLVHPHNQYLLVMVRWGLLGFFSLLALFYFWLAAGMSQPWRSSSVLPLAGLTGVALLIHGLSSASLEEHFSTIFALVVTAAGLSESMAERA</sequence>
<gene>
    <name evidence="7" type="ORF">FEF65_00715</name>
</gene>
<feature type="transmembrane region" description="Helical" evidence="5">
    <location>
        <begin position="234"/>
        <end position="252"/>
    </location>
</feature>
<evidence type="ECO:0000256" key="1">
    <source>
        <dbReference type="ARBA" id="ARBA00004141"/>
    </source>
</evidence>
<accession>A0A5R9GZ85</accession>
<feature type="transmembrane region" description="Helical" evidence="5">
    <location>
        <begin position="65"/>
        <end position="85"/>
    </location>
</feature>
<evidence type="ECO:0000313" key="8">
    <source>
        <dbReference type="Proteomes" id="UP000306585"/>
    </source>
</evidence>
<keyword evidence="2 5" id="KW-0812">Transmembrane</keyword>
<keyword evidence="8" id="KW-1185">Reference proteome</keyword>
<proteinExistence type="predicted"/>
<feature type="transmembrane region" description="Helical" evidence="5">
    <location>
        <begin position="160"/>
        <end position="179"/>
    </location>
</feature>
<feature type="transmembrane region" description="Helical" evidence="5">
    <location>
        <begin position="118"/>
        <end position="140"/>
    </location>
</feature>
<evidence type="ECO:0000256" key="3">
    <source>
        <dbReference type="ARBA" id="ARBA00022989"/>
    </source>
</evidence>
<dbReference type="AlphaFoldDB" id="A0A5R9GZ85"/>
<keyword evidence="3 5" id="KW-1133">Transmembrane helix</keyword>
<feature type="transmembrane region" description="Helical" evidence="5">
    <location>
        <begin position="97"/>
        <end position="113"/>
    </location>
</feature>
<dbReference type="PANTHER" id="PTHR37422:SF13">
    <property type="entry name" value="LIPOPOLYSACCHARIDE BIOSYNTHESIS PROTEIN PA4999-RELATED"/>
    <property type="match status" value="1"/>
</dbReference>
<evidence type="ECO:0000313" key="7">
    <source>
        <dbReference type="EMBL" id="TLS69052.1"/>
    </source>
</evidence>
<dbReference type="PANTHER" id="PTHR37422">
    <property type="entry name" value="TEICHURONIC ACID BIOSYNTHESIS PROTEIN TUAE"/>
    <property type="match status" value="1"/>
</dbReference>
<feature type="transmembrane region" description="Helical" evidence="5">
    <location>
        <begin position="336"/>
        <end position="359"/>
    </location>
</feature>
<feature type="transmembrane region" description="Helical" evidence="5">
    <location>
        <begin position="186"/>
        <end position="204"/>
    </location>
</feature>
<evidence type="ECO:0000256" key="5">
    <source>
        <dbReference type="SAM" id="Phobius"/>
    </source>
</evidence>
<organism evidence="7 8">
    <name type="scientific">Mariprofundus erugo</name>
    <dbReference type="NCBI Taxonomy" id="2528639"/>
    <lineage>
        <taxon>Bacteria</taxon>
        <taxon>Pseudomonadati</taxon>
        <taxon>Pseudomonadota</taxon>
        <taxon>Candidatius Mariprofundia</taxon>
        <taxon>Mariprofundales</taxon>
        <taxon>Mariprofundaceae</taxon>
        <taxon>Mariprofundus</taxon>
    </lineage>
</organism>
<feature type="transmembrane region" description="Helical" evidence="5">
    <location>
        <begin position="37"/>
        <end position="53"/>
    </location>
</feature>
<comment type="subcellular location">
    <subcellularLocation>
        <location evidence="1">Membrane</location>
        <topology evidence="1">Multi-pass membrane protein</topology>
    </subcellularLocation>
</comment>
<dbReference type="InterPro" id="IPR051533">
    <property type="entry name" value="WaaL-like"/>
</dbReference>
<keyword evidence="4 5" id="KW-0472">Membrane</keyword>
<evidence type="ECO:0000256" key="2">
    <source>
        <dbReference type="ARBA" id="ARBA00022692"/>
    </source>
</evidence>
<feature type="domain" description="O-antigen ligase-related" evidence="6">
    <location>
        <begin position="194"/>
        <end position="351"/>
    </location>
</feature>
<feature type="transmembrane region" description="Helical" evidence="5">
    <location>
        <begin position="371"/>
        <end position="391"/>
    </location>
</feature>
<reference evidence="7 8" key="1">
    <citation type="journal article" date="2019" name="Appl. Environ. Microbiol.">
        <title>Environmental Evidence and Genomic Insight of Iron-oxidizing Bacteria Preference Towards More Corrosion Resistant Stainless Steel at Higher Salinities.</title>
        <authorList>
            <person name="Garrison C.E."/>
            <person name="Price K.A."/>
            <person name="Field E.K."/>
        </authorList>
    </citation>
    <scope>NUCLEOTIDE SEQUENCE [LARGE SCALE GENOMIC DNA]</scope>
    <source>
        <strain evidence="7 8">P3</strain>
    </source>
</reference>
<dbReference type="GO" id="GO:0016020">
    <property type="term" value="C:membrane"/>
    <property type="evidence" value="ECO:0007669"/>
    <property type="project" value="UniProtKB-SubCell"/>
</dbReference>
<dbReference type="Proteomes" id="UP000306585">
    <property type="component" value="Unassembled WGS sequence"/>
</dbReference>